<gene>
    <name evidence="1" type="ORF">V3I05_03085</name>
</gene>
<proteinExistence type="predicted"/>
<keyword evidence="2" id="KW-1185">Reference proteome</keyword>
<sequence>MMYFAIIENKVDNIIKDIPHAILNKFINNKEGEQKKKLCFFDVCY</sequence>
<name>A0ABZ3F956_9HELI</name>
<accession>A0ABZ3F956</accession>
<dbReference type="EMBL" id="CP145316">
    <property type="protein sequence ID" value="XAM18678.1"/>
    <property type="molecule type" value="Genomic_DNA"/>
</dbReference>
<organism evidence="1 2">
    <name type="scientific">Helicobacter mastomyrinus</name>
    <dbReference type="NCBI Taxonomy" id="287948"/>
    <lineage>
        <taxon>Bacteria</taxon>
        <taxon>Pseudomonadati</taxon>
        <taxon>Campylobacterota</taxon>
        <taxon>Epsilonproteobacteria</taxon>
        <taxon>Campylobacterales</taxon>
        <taxon>Helicobacteraceae</taxon>
        <taxon>Helicobacter</taxon>
    </lineage>
</organism>
<protein>
    <submittedName>
        <fullName evidence="1">Uncharacterized protein</fullName>
    </submittedName>
</protein>
<reference evidence="1 2" key="1">
    <citation type="submission" date="2024-02" db="EMBL/GenBank/DDBJ databases">
        <title>Genome and pathogenicity analysis of Helicobacter mastomyrinus isolated from mice.</title>
        <authorList>
            <person name="Zhu L."/>
        </authorList>
    </citation>
    <scope>NUCLEOTIDE SEQUENCE [LARGE SCALE GENOMIC DNA]</scope>
    <source>
        <strain evidence="1 2">Hm-17</strain>
    </source>
</reference>
<dbReference type="Proteomes" id="UP001434737">
    <property type="component" value="Chromosome"/>
</dbReference>
<evidence type="ECO:0000313" key="2">
    <source>
        <dbReference type="Proteomes" id="UP001434737"/>
    </source>
</evidence>
<evidence type="ECO:0000313" key="1">
    <source>
        <dbReference type="EMBL" id="XAM18678.1"/>
    </source>
</evidence>
<dbReference type="RefSeq" id="WP_343353975.1">
    <property type="nucleotide sequence ID" value="NZ_CP145316.1"/>
</dbReference>